<dbReference type="Proteomes" id="UP000654075">
    <property type="component" value="Unassembled WGS sequence"/>
</dbReference>
<feature type="transmembrane region" description="Helical" evidence="1">
    <location>
        <begin position="90"/>
        <end position="108"/>
    </location>
</feature>
<keyword evidence="3" id="KW-1185">Reference proteome</keyword>
<dbReference type="OrthoDB" id="443673at2759"/>
<feature type="transmembrane region" description="Helical" evidence="1">
    <location>
        <begin position="12"/>
        <end position="38"/>
    </location>
</feature>
<dbReference type="AlphaFoldDB" id="A0A813DED8"/>
<reference evidence="2" key="1">
    <citation type="submission" date="2021-02" db="EMBL/GenBank/DDBJ databases">
        <authorList>
            <person name="Dougan E. K."/>
            <person name="Rhodes N."/>
            <person name="Thang M."/>
            <person name="Chan C."/>
        </authorList>
    </citation>
    <scope>NUCLEOTIDE SEQUENCE</scope>
</reference>
<comment type="caution">
    <text evidence="2">The sequence shown here is derived from an EMBL/GenBank/DDBJ whole genome shotgun (WGS) entry which is preliminary data.</text>
</comment>
<name>A0A813DED8_POLGL</name>
<keyword evidence="1" id="KW-1133">Transmembrane helix</keyword>
<protein>
    <submittedName>
        <fullName evidence="2">Uncharacterized protein</fullName>
    </submittedName>
</protein>
<evidence type="ECO:0000313" key="3">
    <source>
        <dbReference type="Proteomes" id="UP000654075"/>
    </source>
</evidence>
<keyword evidence="1" id="KW-0812">Transmembrane</keyword>
<sequence length="211" mass="22796">MALQPAPAVIGPISLVAAVGLLCLIHLAIILTVIGQVSSKDSMEVAGVDISPQMQCSMGAFCLLGVPIIIHGCLGAIYRVPSHLHAYTNYLFASLLVAAVWFGIFASVEQGCKTVKSSLNGAEMATMVCGLPNTITFVTLFIFMILICIAIYMVWSMQEQIKRRLETDLFKYQEPYLLQQELADEAAAQAATEAQEAHHNKAVPGAAWAQR</sequence>
<keyword evidence="1" id="KW-0472">Membrane</keyword>
<proteinExistence type="predicted"/>
<dbReference type="EMBL" id="CAJNNV010002425">
    <property type="protein sequence ID" value="CAE8587164.1"/>
    <property type="molecule type" value="Genomic_DNA"/>
</dbReference>
<accession>A0A813DED8</accession>
<feature type="transmembrane region" description="Helical" evidence="1">
    <location>
        <begin position="58"/>
        <end position="78"/>
    </location>
</feature>
<evidence type="ECO:0000313" key="2">
    <source>
        <dbReference type="EMBL" id="CAE8587164.1"/>
    </source>
</evidence>
<feature type="transmembrane region" description="Helical" evidence="1">
    <location>
        <begin position="134"/>
        <end position="155"/>
    </location>
</feature>
<evidence type="ECO:0000256" key="1">
    <source>
        <dbReference type="SAM" id="Phobius"/>
    </source>
</evidence>
<organism evidence="2 3">
    <name type="scientific">Polarella glacialis</name>
    <name type="common">Dinoflagellate</name>
    <dbReference type="NCBI Taxonomy" id="89957"/>
    <lineage>
        <taxon>Eukaryota</taxon>
        <taxon>Sar</taxon>
        <taxon>Alveolata</taxon>
        <taxon>Dinophyceae</taxon>
        <taxon>Suessiales</taxon>
        <taxon>Suessiaceae</taxon>
        <taxon>Polarella</taxon>
    </lineage>
</organism>
<gene>
    <name evidence="2" type="ORF">PGLA1383_LOCUS6006</name>
</gene>